<evidence type="ECO:0000256" key="4">
    <source>
        <dbReference type="ARBA" id="ARBA00022679"/>
    </source>
</evidence>
<dbReference type="InterPro" id="IPR050903">
    <property type="entry name" value="Bact_Chemotaxis_MeTrfase"/>
</dbReference>
<dbReference type="SUPFAM" id="SSF47757">
    <property type="entry name" value="Chemotaxis receptor methyltransferase CheR, N-terminal domain"/>
    <property type="match status" value="1"/>
</dbReference>
<dbReference type="InterPro" id="IPR000780">
    <property type="entry name" value="CheR_MeTrfase"/>
</dbReference>
<dbReference type="PROSITE" id="PS50123">
    <property type="entry name" value="CHER"/>
    <property type="match status" value="1"/>
</dbReference>
<dbReference type="PANTHER" id="PTHR24422:SF26">
    <property type="entry name" value="CHEMOTAXIS PROTEIN METHYLTRANSFERASE"/>
    <property type="match status" value="1"/>
</dbReference>
<protein>
    <recommendedName>
        <fullName evidence="2">protein-glutamate O-methyltransferase</fullName>
        <ecNumber evidence="2">2.1.1.80</ecNumber>
    </recommendedName>
</protein>
<comment type="catalytic activity">
    <reaction evidence="1">
        <text>L-glutamyl-[protein] + S-adenosyl-L-methionine = [protein]-L-glutamate 5-O-methyl ester + S-adenosyl-L-homocysteine</text>
        <dbReference type="Rhea" id="RHEA:24452"/>
        <dbReference type="Rhea" id="RHEA-COMP:10208"/>
        <dbReference type="Rhea" id="RHEA-COMP:10311"/>
        <dbReference type="ChEBI" id="CHEBI:29973"/>
        <dbReference type="ChEBI" id="CHEBI:57856"/>
        <dbReference type="ChEBI" id="CHEBI:59789"/>
        <dbReference type="ChEBI" id="CHEBI:82795"/>
        <dbReference type="EC" id="2.1.1.80"/>
    </reaction>
</comment>
<accession>A0A369KT12</accession>
<organism evidence="7 8">
    <name type="scientific">Spirobacillus cienkowskii</name>
    <dbReference type="NCBI Taxonomy" id="495820"/>
    <lineage>
        <taxon>Bacteria</taxon>
        <taxon>Pseudomonadati</taxon>
        <taxon>Bdellovibrionota</taxon>
        <taxon>Oligoflexia</taxon>
        <taxon>Silvanigrellales</taxon>
        <taxon>Spirobacillus</taxon>
    </lineage>
</organism>
<dbReference type="EMBL" id="QOVW01000032">
    <property type="protein sequence ID" value="RDB36742.1"/>
    <property type="molecule type" value="Genomic_DNA"/>
</dbReference>
<dbReference type="InterPro" id="IPR029063">
    <property type="entry name" value="SAM-dependent_MTases_sf"/>
</dbReference>
<feature type="domain" description="CheR-type methyltransferase" evidence="6">
    <location>
        <begin position="1"/>
        <end position="273"/>
    </location>
</feature>
<dbReference type="PRINTS" id="PR00996">
    <property type="entry name" value="CHERMTFRASE"/>
</dbReference>
<dbReference type="GO" id="GO:0032259">
    <property type="term" value="P:methylation"/>
    <property type="evidence" value="ECO:0007669"/>
    <property type="project" value="UniProtKB-KW"/>
</dbReference>
<keyword evidence="4" id="KW-0808">Transferase</keyword>
<dbReference type="PANTHER" id="PTHR24422">
    <property type="entry name" value="CHEMOTAXIS PROTEIN METHYLTRANSFERASE"/>
    <property type="match status" value="1"/>
</dbReference>
<evidence type="ECO:0000259" key="6">
    <source>
        <dbReference type="PROSITE" id="PS50123"/>
    </source>
</evidence>
<sequence>MEIILSEKCFNDFIKLIYELTGITIGHNRNSMVESRLRKRLIALKLTSYEDYLILVKEDKTEKINFINLVTTNETYFYRTPRVWEYIEKKLLPCWVKTHSHSVFKAWSAAASSGEEAHTLGIFCQEFKEKCPSFHYEIIGTDISNEMLNLCQKGQYSDRSVESIKKLRPNLFQKYIQKSETGSYEVISEIKNRLKFMPHNLFHPAAMSEKFDLILIRNVLIYFKATDQEKVIFLLEPKIAEDGIMIIGESETLAHINTNFASVEPLIYKKHIKES</sequence>
<keyword evidence="3" id="KW-0489">Methyltransferase</keyword>
<keyword evidence="8" id="KW-1185">Reference proteome</keyword>
<comment type="caution">
    <text evidence="7">The sequence shown here is derived from an EMBL/GenBank/DDBJ whole genome shotgun (WGS) entry which is preliminary data.</text>
</comment>
<evidence type="ECO:0000313" key="7">
    <source>
        <dbReference type="EMBL" id="RDB36742.1"/>
    </source>
</evidence>
<gene>
    <name evidence="7" type="ORF">DCC88_03550</name>
</gene>
<evidence type="ECO:0000313" key="8">
    <source>
        <dbReference type="Proteomes" id="UP000253934"/>
    </source>
</evidence>
<dbReference type="InterPro" id="IPR022642">
    <property type="entry name" value="CheR_C"/>
</dbReference>
<dbReference type="Gene3D" id="1.10.155.10">
    <property type="entry name" value="Chemotaxis receptor methyltransferase CheR, N-terminal domain"/>
    <property type="match status" value="1"/>
</dbReference>
<name>A0A369KT12_9BACT</name>
<evidence type="ECO:0000256" key="5">
    <source>
        <dbReference type="ARBA" id="ARBA00022691"/>
    </source>
</evidence>
<evidence type="ECO:0000256" key="1">
    <source>
        <dbReference type="ARBA" id="ARBA00001541"/>
    </source>
</evidence>
<dbReference type="Pfam" id="PF03705">
    <property type="entry name" value="CheR_N"/>
    <property type="match status" value="1"/>
</dbReference>
<dbReference type="InterPro" id="IPR036804">
    <property type="entry name" value="CheR_N_sf"/>
</dbReference>
<evidence type="ECO:0000256" key="3">
    <source>
        <dbReference type="ARBA" id="ARBA00022603"/>
    </source>
</evidence>
<reference evidence="7" key="1">
    <citation type="submission" date="2018-04" db="EMBL/GenBank/DDBJ databases">
        <title>Draft genome sequence of the Candidatus Spirobacillus cienkowskii, a pathogen of freshwater Daphnia species, reconstructed from hemolymph metagenomic reads.</title>
        <authorList>
            <person name="Bresciani L."/>
            <person name="Lemos L.N."/>
            <person name="Wale N."/>
            <person name="Lin J.Y."/>
            <person name="Fernandes G.R."/>
            <person name="Duffy M.A."/>
            <person name="Rodrigues J.M."/>
        </authorList>
    </citation>
    <scope>NUCLEOTIDE SEQUENCE [LARGE SCALE GENOMIC DNA]</scope>
    <source>
        <strain evidence="7">Binning01</strain>
    </source>
</reference>
<dbReference type="AlphaFoldDB" id="A0A369KT12"/>
<dbReference type="EC" id="2.1.1.80" evidence="2"/>
<evidence type="ECO:0000256" key="2">
    <source>
        <dbReference type="ARBA" id="ARBA00012534"/>
    </source>
</evidence>
<dbReference type="Proteomes" id="UP000253934">
    <property type="component" value="Unassembled WGS sequence"/>
</dbReference>
<dbReference type="SMART" id="SM00138">
    <property type="entry name" value="MeTrc"/>
    <property type="match status" value="1"/>
</dbReference>
<dbReference type="Pfam" id="PF01739">
    <property type="entry name" value="CheR"/>
    <property type="match status" value="1"/>
</dbReference>
<dbReference type="SUPFAM" id="SSF53335">
    <property type="entry name" value="S-adenosyl-L-methionine-dependent methyltransferases"/>
    <property type="match status" value="1"/>
</dbReference>
<dbReference type="InterPro" id="IPR022641">
    <property type="entry name" value="CheR_N"/>
</dbReference>
<proteinExistence type="predicted"/>
<keyword evidence="5" id="KW-0949">S-adenosyl-L-methionine</keyword>
<dbReference type="Gene3D" id="3.40.50.150">
    <property type="entry name" value="Vaccinia Virus protein VP39"/>
    <property type="match status" value="1"/>
</dbReference>
<dbReference type="GO" id="GO:0008983">
    <property type="term" value="F:protein-glutamate O-methyltransferase activity"/>
    <property type="evidence" value="ECO:0007669"/>
    <property type="project" value="UniProtKB-EC"/>
</dbReference>